<gene>
    <name evidence="1" type="ORF">FRZ06_12375</name>
</gene>
<reference evidence="1" key="1">
    <citation type="submission" date="2019-08" db="EMBL/GenBank/DDBJ databases">
        <title>Genome sequence of Clostridiales bacterium MT110.</title>
        <authorList>
            <person name="Cao J."/>
        </authorList>
    </citation>
    <scope>NUCLEOTIDE SEQUENCE</scope>
    <source>
        <strain evidence="1">MT110</strain>
    </source>
</reference>
<organism evidence="1 2">
    <name type="scientific">Anoxybacterium hadale</name>
    <dbReference type="NCBI Taxonomy" id="3408580"/>
    <lineage>
        <taxon>Bacteria</taxon>
        <taxon>Bacillati</taxon>
        <taxon>Bacillota</taxon>
        <taxon>Clostridia</taxon>
        <taxon>Peptostreptococcales</taxon>
        <taxon>Anaerovoracaceae</taxon>
        <taxon>Anoxybacterium</taxon>
    </lineage>
</organism>
<protein>
    <submittedName>
        <fullName evidence="1">GntR family transcriptional regulator</fullName>
    </submittedName>
</protein>
<evidence type="ECO:0000313" key="1">
    <source>
        <dbReference type="EMBL" id="QOX64073.1"/>
    </source>
</evidence>
<name>A0ACD1ABW0_9FIRM</name>
<sequence length="129" mass="14667">MTNQFQSNLPIYLQLVSNFKHRIASGDLTAGSKLESVRDLAIRFEVNPNTMQRALAELERDGLVYADRTVGRFITENKELIKEMRESVAKDIVSQFIHQMSSLGFSSREAMDLFQKFLENGGDVNEHAN</sequence>
<dbReference type="EMBL" id="CP042469">
    <property type="protein sequence ID" value="QOX64073.1"/>
    <property type="molecule type" value="Genomic_DNA"/>
</dbReference>
<evidence type="ECO:0000313" key="2">
    <source>
        <dbReference type="Proteomes" id="UP000594014"/>
    </source>
</evidence>
<proteinExistence type="predicted"/>
<accession>A0ACD1ABW0</accession>
<keyword evidence="2" id="KW-1185">Reference proteome</keyword>
<dbReference type="Proteomes" id="UP000594014">
    <property type="component" value="Chromosome"/>
</dbReference>